<dbReference type="GeneID" id="97241447"/>
<dbReference type="EMBL" id="LPZR01000081">
    <property type="protein sequence ID" value="KYO54721.1"/>
    <property type="molecule type" value="Genomic_DNA"/>
</dbReference>
<sequence>MEGKGAMRAEAAGASDSDRRGPFQSGVLQVLTVAAIWGVNFPIAKSVLDQMSPLAFSATRYITGAVLLLILLRLRGVRLHLQRRDILPLVGLGLVGITAFQGFWATGLHMTSASSAAIVMSAAPIFGAIFGHLTGQKAGPRAWAGILVAFAGVALVVNNSLTGLHLETGDLAGDLVMLGAAAAWALYSALSRHLLARLGALAVTAWTMLFGALALCLLALPGLADQPWAALGAADWAAWGFSVVFASALAFVWWYEGIARLGVARAMVFTYLTPVIAVAVAVLLLGEELTLARLLGAAVVITGVRLARRG</sequence>
<feature type="transmembrane region" description="Helical" evidence="6">
    <location>
        <begin position="27"/>
        <end position="48"/>
    </location>
</feature>
<reference evidence="8 9" key="1">
    <citation type="submission" date="2015-12" db="EMBL/GenBank/DDBJ databases">
        <title>Genome sequence of Tistrella mobilis MCCC 1A02139.</title>
        <authorList>
            <person name="Lu L."/>
            <person name="Lai Q."/>
            <person name="Shao Z."/>
            <person name="Qian P."/>
        </authorList>
    </citation>
    <scope>NUCLEOTIDE SEQUENCE [LARGE SCALE GENOMIC DNA]</scope>
    <source>
        <strain evidence="8 9">MCCC 1A02139</strain>
    </source>
</reference>
<dbReference type="InterPro" id="IPR000620">
    <property type="entry name" value="EamA_dom"/>
</dbReference>
<evidence type="ECO:0000256" key="2">
    <source>
        <dbReference type="ARBA" id="ARBA00007362"/>
    </source>
</evidence>
<feature type="domain" description="EamA" evidence="7">
    <location>
        <begin position="25"/>
        <end position="157"/>
    </location>
</feature>
<evidence type="ECO:0000313" key="8">
    <source>
        <dbReference type="EMBL" id="KYO54721.1"/>
    </source>
</evidence>
<evidence type="ECO:0000256" key="3">
    <source>
        <dbReference type="ARBA" id="ARBA00022692"/>
    </source>
</evidence>
<keyword evidence="5 6" id="KW-0472">Membrane</keyword>
<evidence type="ECO:0000256" key="1">
    <source>
        <dbReference type="ARBA" id="ARBA00004141"/>
    </source>
</evidence>
<dbReference type="SUPFAM" id="SSF103481">
    <property type="entry name" value="Multidrug resistance efflux transporter EmrE"/>
    <property type="match status" value="2"/>
</dbReference>
<comment type="similarity">
    <text evidence="2">Belongs to the EamA transporter family.</text>
</comment>
<evidence type="ECO:0000256" key="5">
    <source>
        <dbReference type="ARBA" id="ARBA00023136"/>
    </source>
</evidence>
<protein>
    <recommendedName>
        <fullName evidence="7">EamA domain-containing protein</fullName>
    </recommendedName>
</protein>
<gene>
    <name evidence="8" type="ORF">AUP44_24795</name>
</gene>
<dbReference type="PANTHER" id="PTHR32322">
    <property type="entry name" value="INNER MEMBRANE TRANSPORTER"/>
    <property type="match status" value="1"/>
</dbReference>
<feature type="transmembrane region" description="Helical" evidence="6">
    <location>
        <begin position="267"/>
        <end position="285"/>
    </location>
</feature>
<keyword evidence="3 6" id="KW-0812">Transmembrane</keyword>
<proteinExistence type="inferred from homology"/>
<comment type="caution">
    <text evidence="8">The sequence shown here is derived from an EMBL/GenBank/DDBJ whole genome shotgun (WGS) entry which is preliminary data.</text>
</comment>
<dbReference type="Pfam" id="PF00892">
    <property type="entry name" value="EamA"/>
    <property type="match status" value="2"/>
</dbReference>
<feature type="transmembrane region" description="Helical" evidence="6">
    <location>
        <begin position="236"/>
        <end position="255"/>
    </location>
</feature>
<dbReference type="OrthoDB" id="7158585at2"/>
<comment type="subcellular location">
    <subcellularLocation>
        <location evidence="1">Membrane</location>
        <topology evidence="1">Multi-pass membrane protein</topology>
    </subcellularLocation>
</comment>
<organism evidence="8 9">
    <name type="scientific">Tistrella mobilis</name>
    <dbReference type="NCBI Taxonomy" id="171437"/>
    <lineage>
        <taxon>Bacteria</taxon>
        <taxon>Pseudomonadati</taxon>
        <taxon>Pseudomonadota</taxon>
        <taxon>Alphaproteobacteria</taxon>
        <taxon>Geminicoccales</taxon>
        <taxon>Geminicoccaceae</taxon>
        <taxon>Tistrella</taxon>
    </lineage>
</organism>
<accession>A0A162LF72</accession>
<evidence type="ECO:0000256" key="6">
    <source>
        <dbReference type="SAM" id="Phobius"/>
    </source>
</evidence>
<feature type="transmembrane region" description="Helical" evidence="6">
    <location>
        <begin position="142"/>
        <end position="159"/>
    </location>
</feature>
<feature type="transmembrane region" description="Helical" evidence="6">
    <location>
        <begin position="171"/>
        <end position="190"/>
    </location>
</feature>
<name>A0A162LF72_9PROT</name>
<feature type="transmembrane region" description="Helical" evidence="6">
    <location>
        <begin position="202"/>
        <end position="224"/>
    </location>
</feature>
<evidence type="ECO:0000313" key="9">
    <source>
        <dbReference type="Proteomes" id="UP000075787"/>
    </source>
</evidence>
<dbReference type="RefSeq" id="WP_062762844.1">
    <property type="nucleotide sequence ID" value="NZ_CP121045.1"/>
</dbReference>
<dbReference type="Proteomes" id="UP000075787">
    <property type="component" value="Unassembled WGS sequence"/>
</dbReference>
<evidence type="ECO:0000256" key="4">
    <source>
        <dbReference type="ARBA" id="ARBA00022989"/>
    </source>
</evidence>
<feature type="transmembrane region" description="Helical" evidence="6">
    <location>
        <begin position="54"/>
        <end position="74"/>
    </location>
</feature>
<evidence type="ECO:0000259" key="7">
    <source>
        <dbReference type="Pfam" id="PF00892"/>
    </source>
</evidence>
<feature type="transmembrane region" description="Helical" evidence="6">
    <location>
        <begin position="86"/>
        <end position="104"/>
    </location>
</feature>
<keyword evidence="4 6" id="KW-1133">Transmembrane helix</keyword>
<dbReference type="InterPro" id="IPR037185">
    <property type="entry name" value="EmrE-like"/>
</dbReference>
<dbReference type="GO" id="GO:0016020">
    <property type="term" value="C:membrane"/>
    <property type="evidence" value="ECO:0007669"/>
    <property type="project" value="UniProtKB-SubCell"/>
</dbReference>
<dbReference type="InterPro" id="IPR050638">
    <property type="entry name" value="AA-Vitamin_Transporters"/>
</dbReference>
<feature type="domain" description="EamA" evidence="7">
    <location>
        <begin position="172"/>
        <end position="306"/>
    </location>
</feature>
<feature type="transmembrane region" description="Helical" evidence="6">
    <location>
        <begin position="291"/>
        <end position="307"/>
    </location>
</feature>
<feature type="transmembrane region" description="Helical" evidence="6">
    <location>
        <begin position="110"/>
        <end position="130"/>
    </location>
</feature>
<dbReference type="AlphaFoldDB" id="A0A162LF72"/>
<dbReference type="PANTHER" id="PTHR32322:SF2">
    <property type="entry name" value="EAMA DOMAIN-CONTAINING PROTEIN"/>
    <property type="match status" value="1"/>
</dbReference>